<organism evidence="1 2">
    <name type="scientific">Meloidogyne graminicola</name>
    <dbReference type="NCBI Taxonomy" id="189291"/>
    <lineage>
        <taxon>Eukaryota</taxon>
        <taxon>Metazoa</taxon>
        <taxon>Ecdysozoa</taxon>
        <taxon>Nematoda</taxon>
        <taxon>Chromadorea</taxon>
        <taxon>Rhabditida</taxon>
        <taxon>Tylenchina</taxon>
        <taxon>Tylenchomorpha</taxon>
        <taxon>Tylenchoidea</taxon>
        <taxon>Meloidogynidae</taxon>
        <taxon>Meloidogyninae</taxon>
        <taxon>Meloidogyne</taxon>
    </lineage>
</organism>
<accession>A0A8S9ZWJ4</accession>
<dbReference type="OrthoDB" id="5905355at2759"/>
<dbReference type="Proteomes" id="UP000605970">
    <property type="component" value="Unassembled WGS sequence"/>
</dbReference>
<name>A0A8S9ZWJ4_9BILA</name>
<proteinExistence type="predicted"/>
<comment type="caution">
    <text evidence="1">The sequence shown here is derived from an EMBL/GenBank/DDBJ whole genome shotgun (WGS) entry which is preliminary data.</text>
</comment>
<sequence length="147" mass="16697">VGFGNHSLLNNETVVLIKGSKIIQSNLNETNIGEYPECINELNDEEIILIYNESIKRKGCTVDLITKNDFIEFNVLINLTYCDLCDITTGYNKIILPFAYSLNIKEFERISEGPLYGEDNATCPDREKCKSMGVSIRKTWIVCHLLV</sequence>
<protein>
    <submittedName>
        <fullName evidence="1">Uncharacterized protein</fullName>
    </submittedName>
</protein>
<gene>
    <name evidence="1" type="ORF">Mgra_00002936</name>
</gene>
<dbReference type="EMBL" id="JABEBT010000018">
    <property type="protein sequence ID" value="KAF7637677.1"/>
    <property type="molecule type" value="Genomic_DNA"/>
</dbReference>
<dbReference type="AlphaFoldDB" id="A0A8S9ZWJ4"/>
<reference evidence="1" key="1">
    <citation type="journal article" date="2020" name="Ecol. Evol.">
        <title>Genome structure and content of the rice root-knot nematode (Meloidogyne graminicola).</title>
        <authorList>
            <person name="Phan N.T."/>
            <person name="Danchin E.G.J."/>
            <person name="Klopp C."/>
            <person name="Perfus-Barbeoch L."/>
            <person name="Kozlowski D.K."/>
            <person name="Koutsovoulos G.D."/>
            <person name="Lopez-Roques C."/>
            <person name="Bouchez O."/>
            <person name="Zahm M."/>
            <person name="Besnard G."/>
            <person name="Bellafiore S."/>
        </authorList>
    </citation>
    <scope>NUCLEOTIDE SEQUENCE</scope>
    <source>
        <strain evidence="1">VN-18</strain>
    </source>
</reference>
<keyword evidence="2" id="KW-1185">Reference proteome</keyword>
<evidence type="ECO:0000313" key="1">
    <source>
        <dbReference type="EMBL" id="KAF7637677.1"/>
    </source>
</evidence>
<feature type="non-terminal residue" evidence="1">
    <location>
        <position position="147"/>
    </location>
</feature>
<evidence type="ECO:0000313" key="2">
    <source>
        <dbReference type="Proteomes" id="UP000605970"/>
    </source>
</evidence>